<dbReference type="GO" id="GO:0005829">
    <property type="term" value="C:cytosol"/>
    <property type="evidence" value="ECO:0007669"/>
    <property type="project" value="TreeGrafter"/>
</dbReference>
<dbReference type="Gene3D" id="3.40.50.720">
    <property type="entry name" value="NAD(P)-binding Rossmann-like Domain"/>
    <property type="match status" value="1"/>
</dbReference>
<protein>
    <submittedName>
        <fullName evidence="4">Pyrrolysine biosynthesis protein PylC</fullName>
    </submittedName>
</protein>
<reference evidence="4 5" key="1">
    <citation type="submission" date="2016-10" db="EMBL/GenBank/DDBJ databases">
        <authorList>
            <person name="Varghese N."/>
            <person name="Submissions S."/>
        </authorList>
    </citation>
    <scope>NUCLEOTIDE SEQUENCE [LARGE SCALE GENOMIC DNA]</scope>
    <source>
        <strain evidence="4 5">PL 12/M</strain>
    </source>
</reference>
<dbReference type="InterPro" id="IPR016185">
    <property type="entry name" value="PreATP-grasp_dom_sf"/>
</dbReference>
<evidence type="ECO:0000313" key="4">
    <source>
        <dbReference type="EMBL" id="SDF92981.1"/>
    </source>
</evidence>
<keyword evidence="5" id="KW-1185">Reference proteome</keyword>
<dbReference type="PANTHER" id="PTHR43055:SF1">
    <property type="entry name" value="FORMATE-DEPENDENT PHOSPHORIBOSYLGLYCINAMIDE FORMYLTRANSFERASE"/>
    <property type="match status" value="1"/>
</dbReference>
<keyword evidence="3" id="KW-0067">ATP-binding</keyword>
<gene>
    <name evidence="4" type="ORF">SAMN04488589_1713</name>
</gene>
<evidence type="ECO:0000256" key="2">
    <source>
        <dbReference type="ARBA" id="ARBA00022741"/>
    </source>
</evidence>
<evidence type="ECO:0000256" key="1">
    <source>
        <dbReference type="ARBA" id="ARBA00022598"/>
    </source>
</evidence>
<accession>A0A7Z7AWZ2</accession>
<organism evidence="4 5">
    <name type="scientific">Methanolobus vulcani</name>
    <dbReference type="NCBI Taxonomy" id="38026"/>
    <lineage>
        <taxon>Archaea</taxon>
        <taxon>Methanobacteriati</taxon>
        <taxon>Methanobacteriota</taxon>
        <taxon>Stenosarchaea group</taxon>
        <taxon>Methanomicrobia</taxon>
        <taxon>Methanosarcinales</taxon>
        <taxon>Methanosarcinaceae</taxon>
        <taxon>Methanolobus</taxon>
    </lineage>
</organism>
<name>A0A7Z7AWZ2_9EURY</name>
<dbReference type="EMBL" id="FNCA01000005">
    <property type="protein sequence ID" value="SDF92981.1"/>
    <property type="molecule type" value="Genomic_DNA"/>
</dbReference>
<dbReference type="SUPFAM" id="SSF52440">
    <property type="entry name" value="PreATP-grasp domain"/>
    <property type="match status" value="1"/>
</dbReference>
<dbReference type="Proteomes" id="UP000199259">
    <property type="component" value="Unassembled WGS sequence"/>
</dbReference>
<comment type="caution">
    <text evidence="4">The sequence shown here is derived from an EMBL/GenBank/DDBJ whole genome shotgun (WGS) entry which is preliminary data.</text>
</comment>
<proteinExistence type="predicted"/>
<dbReference type="RefSeq" id="WP_202905751.1">
    <property type="nucleotide sequence ID" value="NZ_FNCA01000005.1"/>
</dbReference>
<sequence length="97" mass="10988">MTTIGIIGGKLHGFEVTYLAHKAGMNVVLVDRREKPLIRKVVDAFHCFDVVREPEKLIQLSENVDAIIPVNENLPNNKTTDACTLTYMINRFLHINL</sequence>
<dbReference type="PANTHER" id="PTHR43055">
    <property type="entry name" value="FORMATE-DEPENDENT PHOSPHORIBOSYLGLYCINAMIDE FORMYLTRANSFERASE"/>
    <property type="match status" value="1"/>
</dbReference>
<keyword evidence="1" id="KW-0436">Ligase</keyword>
<evidence type="ECO:0000256" key="3">
    <source>
        <dbReference type="ARBA" id="ARBA00022840"/>
    </source>
</evidence>
<keyword evidence="2" id="KW-0547">Nucleotide-binding</keyword>
<dbReference type="AlphaFoldDB" id="A0A7Z7AWZ2"/>
<evidence type="ECO:0000313" key="5">
    <source>
        <dbReference type="Proteomes" id="UP000199259"/>
    </source>
</evidence>
<dbReference type="GO" id="GO:0016874">
    <property type="term" value="F:ligase activity"/>
    <property type="evidence" value="ECO:0007669"/>
    <property type="project" value="UniProtKB-KW"/>
</dbReference>
<dbReference type="GO" id="GO:0005524">
    <property type="term" value="F:ATP binding"/>
    <property type="evidence" value="ECO:0007669"/>
    <property type="project" value="UniProtKB-KW"/>
</dbReference>